<dbReference type="PANTHER" id="PTHR23189">
    <property type="entry name" value="RNA RECOGNITION MOTIF-CONTAINING"/>
    <property type="match status" value="1"/>
</dbReference>
<feature type="region of interest" description="Disordered" evidence="3">
    <location>
        <begin position="30"/>
        <end position="87"/>
    </location>
</feature>
<name>A0AAN6YUD0_9PEZI</name>
<evidence type="ECO:0000256" key="2">
    <source>
        <dbReference type="PROSITE-ProRule" id="PRU00176"/>
    </source>
</evidence>
<dbReference type="InterPro" id="IPR000504">
    <property type="entry name" value="RRM_dom"/>
</dbReference>
<dbReference type="AlphaFoldDB" id="A0AAN6YUD0"/>
<accession>A0AAN6YUD0</accession>
<dbReference type="InterPro" id="IPR035979">
    <property type="entry name" value="RBD_domain_sf"/>
</dbReference>
<feature type="compositionally biased region" description="Low complexity" evidence="3">
    <location>
        <begin position="47"/>
        <end position="56"/>
    </location>
</feature>
<sequence>MFHPPSSGPIHRPYTHLSSTAASYRNRNLNFASSSNMAQAREPTFNPSSPHSSSGGADSYKHEGTPDTRLTAFSPDGDSGRSNKPLASLNLNVSSEHPVHFHGASADGFGPASAAAEKDPFISSSIVPKPEQKLSPTASSFRPVSVPLIAHGSLGAPPGLNLGPGPNQQLFSQYAAARFSAELRISRYLVVYALTHPVSPSDVEEYLAKLDRLGSPCQGKCNMSVKDGKVCLQLSNIRDARNAHDNSQLGSPDWRIEYIGASEFRQVYNLAQTQALSDGLVQITAFSQGIEHGVVRLEAVVQTLLESQGDIFAFQRQSDANDFVFRAVVEFSDADVAASVVHRYNGATLGGAHLVLTLCQFNATGTGVEPIQVLDHTPGGFHGMTNNFLNTNAANAIQPQPTHALVAAGRLGQSPAGLPLAQQPIPMYPIMYHGHGLHSAGLTRMMFDQTPTRSQSLSINPLVPMSGGMPIMAPTYPPPAGPMMMHDDFIGPRRIQSYGRLENRRQNAMRVNRSQFYNAANHHNHVDVNRIRDGIDVRTTIMLRNIPNKVDQAMLKRIIDESSWGKYDFMYLRIDFANDCNVGYAFINFVDPLDIIDFVNARGNQRWNCFKSDKVAEISYATIQGKDCLVQKFRNSSVMLEAPHYRPKLYFTLNGPRPDLAGQEEPFPEPDNQSKMKRSCENAEHVGLFTPNAGQHFRDEQRRRRSQYDRGTRLAALEEYDYDAHMQQRGLFLPH</sequence>
<comment type="caution">
    <text evidence="5">The sequence shown here is derived from an EMBL/GenBank/DDBJ whole genome shotgun (WGS) entry which is preliminary data.</text>
</comment>
<evidence type="ECO:0000313" key="5">
    <source>
        <dbReference type="EMBL" id="KAK4114350.1"/>
    </source>
</evidence>
<keyword evidence="6" id="KW-1185">Reference proteome</keyword>
<dbReference type="Pfam" id="PF04059">
    <property type="entry name" value="RRM_2"/>
    <property type="match status" value="1"/>
</dbReference>
<dbReference type="EMBL" id="MU853337">
    <property type="protein sequence ID" value="KAK4114350.1"/>
    <property type="molecule type" value="Genomic_DNA"/>
</dbReference>
<proteinExistence type="predicted"/>
<dbReference type="InterPro" id="IPR007201">
    <property type="entry name" value="Mei2-like_Rrm_C"/>
</dbReference>
<dbReference type="GeneID" id="89936728"/>
<reference evidence="5" key="2">
    <citation type="submission" date="2023-05" db="EMBL/GenBank/DDBJ databases">
        <authorList>
            <consortium name="Lawrence Berkeley National Laboratory"/>
            <person name="Steindorff A."/>
            <person name="Hensen N."/>
            <person name="Bonometti L."/>
            <person name="Westerberg I."/>
            <person name="Brannstrom I.O."/>
            <person name="Guillou S."/>
            <person name="Cros-Aarteil S."/>
            <person name="Calhoun S."/>
            <person name="Haridas S."/>
            <person name="Kuo A."/>
            <person name="Mondo S."/>
            <person name="Pangilinan J."/>
            <person name="Riley R."/>
            <person name="Labutti K."/>
            <person name="Andreopoulos B."/>
            <person name="Lipzen A."/>
            <person name="Chen C."/>
            <person name="Yanf M."/>
            <person name="Daum C."/>
            <person name="Ng V."/>
            <person name="Clum A."/>
            <person name="Ohm R."/>
            <person name="Martin F."/>
            <person name="Silar P."/>
            <person name="Natvig D."/>
            <person name="Lalanne C."/>
            <person name="Gautier V."/>
            <person name="Ament-Velasquez S.L."/>
            <person name="Kruys A."/>
            <person name="Hutchinson M.I."/>
            <person name="Powell A.J."/>
            <person name="Barry K."/>
            <person name="Miller A.N."/>
            <person name="Grigoriev I.V."/>
            <person name="Debuchy R."/>
            <person name="Gladieux P."/>
            <person name="Thoren M.H."/>
            <person name="Johannesson H."/>
        </authorList>
    </citation>
    <scope>NUCLEOTIDE SEQUENCE</scope>
    <source>
        <strain evidence="5">CBS 508.74</strain>
    </source>
</reference>
<dbReference type="RefSeq" id="XP_064671920.1">
    <property type="nucleotide sequence ID" value="XM_064812603.1"/>
</dbReference>
<evidence type="ECO:0000256" key="1">
    <source>
        <dbReference type="ARBA" id="ARBA00022884"/>
    </source>
</evidence>
<keyword evidence="1 2" id="KW-0694">RNA-binding</keyword>
<dbReference type="InterPro" id="IPR034862">
    <property type="entry name" value="Fungal_Mei2-like_RRM3"/>
</dbReference>
<evidence type="ECO:0000256" key="3">
    <source>
        <dbReference type="SAM" id="MobiDB-lite"/>
    </source>
</evidence>
<evidence type="ECO:0000259" key="4">
    <source>
        <dbReference type="PROSITE" id="PS50102"/>
    </source>
</evidence>
<gene>
    <name evidence="5" type="ORF">N656DRAFT_728743</name>
</gene>
<dbReference type="SUPFAM" id="SSF54928">
    <property type="entry name" value="RNA-binding domain, RBD"/>
    <property type="match status" value="1"/>
</dbReference>
<dbReference type="CDD" id="cd12532">
    <property type="entry name" value="RRM3_MEI2_fungi"/>
    <property type="match status" value="1"/>
</dbReference>
<dbReference type="PROSITE" id="PS50102">
    <property type="entry name" value="RRM"/>
    <property type="match status" value="1"/>
</dbReference>
<reference evidence="5" key="1">
    <citation type="journal article" date="2023" name="Mol. Phylogenet. Evol.">
        <title>Genome-scale phylogeny and comparative genomics of the fungal order Sordariales.</title>
        <authorList>
            <person name="Hensen N."/>
            <person name="Bonometti L."/>
            <person name="Westerberg I."/>
            <person name="Brannstrom I.O."/>
            <person name="Guillou S."/>
            <person name="Cros-Aarteil S."/>
            <person name="Calhoun S."/>
            <person name="Haridas S."/>
            <person name="Kuo A."/>
            <person name="Mondo S."/>
            <person name="Pangilinan J."/>
            <person name="Riley R."/>
            <person name="LaButti K."/>
            <person name="Andreopoulos B."/>
            <person name="Lipzen A."/>
            <person name="Chen C."/>
            <person name="Yan M."/>
            <person name="Daum C."/>
            <person name="Ng V."/>
            <person name="Clum A."/>
            <person name="Steindorff A."/>
            <person name="Ohm R.A."/>
            <person name="Martin F."/>
            <person name="Silar P."/>
            <person name="Natvig D.O."/>
            <person name="Lalanne C."/>
            <person name="Gautier V."/>
            <person name="Ament-Velasquez S.L."/>
            <person name="Kruys A."/>
            <person name="Hutchinson M.I."/>
            <person name="Powell A.J."/>
            <person name="Barry K."/>
            <person name="Miller A.N."/>
            <person name="Grigoriev I.V."/>
            <person name="Debuchy R."/>
            <person name="Gladieux P."/>
            <person name="Hiltunen Thoren M."/>
            <person name="Johannesson H."/>
        </authorList>
    </citation>
    <scope>NUCLEOTIDE SEQUENCE</scope>
    <source>
        <strain evidence="5">CBS 508.74</strain>
    </source>
</reference>
<protein>
    <recommendedName>
        <fullName evidence="4">RRM domain-containing protein</fullName>
    </recommendedName>
</protein>
<feature type="domain" description="RRM" evidence="4">
    <location>
        <begin position="539"/>
        <end position="623"/>
    </location>
</feature>
<dbReference type="GO" id="GO:0003723">
    <property type="term" value="F:RNA binding"/>
    <property type="evidence" value="ECO:0007669"/>
    <property type="project" value="UniProtKB-UniRule"/>
</dbReference>
<organism evidence="5 6">
    <name type="scientific">Canariomyces notabilis</name>
    <dbReference type="NCBI Taxonomy" id="2074819"/>
    <lineage>
        <taxon>Eukaryota</taxon>
        <taxon>Fungi</taxon>
        <taxon>Dikarya</taxon>
        <taxon>Ascomycota</taxon>
        <taxon>Pezizomycotina</taxon>
        <taxon>Sordariomycetes</taxon>
        <taxon>Sordariomycetidae</taxon>
        <taxon>Sordariales</taxon>
        <taxon>Chaetomiaceae</taxon>
        <taxon>Canariomyces</taxon>
    </lineage>
</organism>
<evidence type="ECO:0000313" key="6">
    <source>
        <dbReference type="Proteomes" id="UP001302812"/>
    </source>
</evidence>
<dbReference type="Proteomes" id="UP001302812">
    <property type="component" value="Unassembled WGS sequence"/>
</dbReference>